<evidence type="ECO:0000256" key="5">
    <source>
        <dbReference type="ARBA" id="ARBA00023242"/>
    </source>
</evidence>
<keyword evidence="8" id="KW-1185">Reference proteome</keyword>
<evidence type="ECO:0000313" key="7">
    <source>
        <dbReference type="EMBL" id="EDO08265.1"/>
    </source>
</evidence>
<dbReference type="InParanoid" id="A7ANY1"/>
<dbReference type="GeneID" id="5480084"/>
<evidence type="ECO:0000259" key="6">
    <source>
        <dbReference type="Pfam" id="PF00847"/>
    </source>
</evidence>
<keyword evidence="2" id="KW-0805">Transcription regulation</keyword>
<evidence type="ECO:0000256" key="2">
    <source>
        <dbReference type="ARBA" id="ARBA00023015"/>
    </source>
</evidence>
<dbReference type="GO" id="GO:0003677">
    <property type="term" value="F:DNA binding"/>
    <property type="evidence" value="ECO:0007669"/>
    <property type="project" value="UniProtKB-KW"/>
</dbReference>
<sequence>MATSGLQMGPISQNTQQENIMGRASSYDPRQAVDGPVYSNNTELYVDGMVNDPYNGMQGLYAQDRIATPKDHLSIAHLAGPRGSFILNQIADPKESGIHYAPPKHGCLIGYNKLRKPGQYGYQNECDLYLPQGAHSDLSQSGIIYNDWDPRDYAMYQDNRGSGNDSVNSTVDGDSVEDIDDLIGPDGTLPPANKRDPIYTAISGLKWKAKSKKWVVRWDNPITNRRVYKYFSGVRYGFMGAHKRAKYYLEFLNISVGRLDTPSVGNPFCKRTEGPPKGKENKGLMRKLLNRNRPEIVLKSNPVIYGYPGQQSYGPPLEYAEQQMQEINSRPVYRYGSRMDDPFCLMDPNHCLQQTNQ</sequence>
<dbReference type="AlphaFoldDB" id="A7ANY1"/>
<comment type="caution">
    <text evidence="7">The sequence shown here is derived from an EMBL/GenBank/DDBJ whole genome shotgun (WGS) entry which is preliminary data.</text>
</comment>
<evidence type="ECO:0000256" key="4">
    <source>
        <dbReference type="ARBA" id="ARBA00023163"/>
    </source>
</evidence>
<keyword evidence="4" id="KW-0804">Transcription</keyword>
<evidence type="ECO:0000256" key="1">
    <source>
        <dbReference type="ARBA" id="ARBA00004123"/>
    </source>
</evidence>
<dbReference type="eggNOG" id="ENOG502QXEB">
    <property type="taxonomic scope" value="Eukaryota"/>
</dbReference>
<keyword evidence="3" id="KW-0238">DNA-binding</keyword>
<dbReference type="KEGG" id="bbo:BBOV_III007040"/>
<evidence type="ECO:0000256" key="3">
    <source>
        <dbReference type="ARBA" id="ARBA00023125"/>
    </source>
</evidence>
<dbReference type="VEuPathDB" id="PiroplasmaDB:BBOV_III007040"/>
<feature type="domain" description="AP2/ERF" evidence="6">
    <location>
        <begin position="201"/>
        <end position="252"/>
    </location>
</feature>
<reference evidence="7 8" key="1">
    <citation type="journal article" date="2007" name="PLoS Pathog.">
        <title>Genome sequence of Babesia bovis and comparative analysis of apicomplexan hemoprotozoa.</title>
        <authorList>
            <person name="Brayton K.A."/>
            <person name="Lau A.O.T."/>
            <person name="Herndon D.R."/>
            <person name="Hannick L."/>
            <person name="Kappmeyer L.S."/>
            <person name="Berens S.J."/>
            <person name="Bidwell S.L."/>
            <person name="Brown W.C."/>
            <person name="Crabtree J."/>
            <person name="Fadrosh D."/>
            <person name="Feldblum T."/>
            <person name="Forberger H.A."/>
            <person name="Haas B.J."/>
            <person name="Howell J.M."/>
            <person name="Khouri H."/>
            <person name="Koo H."/>
            <person name="Mann D.J."/>
            <person name="Norimine J."/>
            <person name="Paulsen I.T."/>
            <person name="Radune D."/>
            <person name="Ren Q."/>
            <person name="Smith R.K. Jr."/>
            <person name="Suarez C.E."/>
            <person name="White O."/>
            <person name="Wortman J.R."/>
            <person name="Knowles D.P. Jr."/>
            <person name="McElwain T.F."/>
            <person name="Nene V.M."/>
        </authorList>
    </citation>
    <scope>NUCLEOTIDE SEQUENCE [LARGE SCALE GENOMIC DNA]</scope>
    <source>
        <strain evidence="7">T2Bo</strain>
    </source>
</reference>
<comment type="subcellular location">
    <subcellularLocation>
        <location evidence="1">Nucleus</location>
    </subcellularLocation>
</comment>
<organism evidence="7 8">
    <name type="scientific">Babesia bovis</name>
    <dbReference type="NCBI Taxonomy" id="5865"/>
    <lineage>
        <taxon>Eukaryota</taxon>
        <taxon>Sar</taxon>
        <taxon>Alveolata</taxon>
        <taxon>Apicomplexa</taxon>
        <taxon>Aconoidasida</taxon>
        <taxon>Piroplasmida</taxon>
        <taxon>Babesiidae</taxon>
        <taxon>Babesia</taxon>
    </lineage>
</organism>
<dbReference type="GO" id="GO:0003700">
    <property type="term" value="F:DNA-binding transcription factor activity"/>
    <property type="evidence" value="ECO:0007669"/>
    <property type="project" value="InterPro"/>
</dbReference>
<keyword evidence="5" id="KW-0539">Nucleus</keyword>
<dbReference type="EMBL" id="AAXT01000001">
    <property type="protein sequence ID" value="EDO08265.1"/>
    <property type="molecule type" value="Genomic_DNA"/>
</dbReference>
<dbReference type="GO" id="GO:0005634">
    <property type="term" value="C:nucleus"/>
    <property type="evidence" value="ECO:0007669"/>
    <property type="project" value="UniProtKB-SubCell"/>
</dbReference>
<name>A7ANY1_BABBO</name>
<gene>
    <name evidence="7" type="ORF">BBOV_III007040</name>
</gene>
<evidence type="ECO:0000313" key="8">
    <source>
        <dbReference type="Proteomes" id="UP000002173"/>
    </source>
</evidence>
<accession>A7ANY1</accession>
<dbReference type="InterPro" id="IPR001471">
    <property type="entry name" value="AP2/ERF_dom"/>
</dbReference>
<dbReference type="OMA" id="NKGLMRK"/>
<proteinExistence type="predicted"/>
<dbReference type="Pfam" id="PF00847">
    <property type="entry name" value="AP2"/>
    <property type="match status" value="1"/>
</dbReference>
<dbReference type="Proteomes" id="UP000002173">
    <property type="component" value="Chromosome 3"/>
</dbReference>
<protein>
    <recommendedName>
        <fullName evidence="6">AP2/ERF domain-containing protein</fullName>
    </recommendedName>
</protein>